<dbReference type="SUPFAM" id="SSF81321">
    <property type="entry name" value="Family A G protein-coupled receptor-like"/>
    <property type="match status" value="1"/>
</dbReference>
<dbReference type="PANTHER" id="PTHR23112">
    <property type="entry name" value="G PROTEIN-COUPLED RECEPTOR 157-RELATED"/>
    <property type="match status" value="1"/>
</dbReference>
<feature type="transmembrane region" description="Helical" evidence="8">
    <location>
        <begin position="72"/>
        <end position="91"/>
    </location>
</feature>
<evidence type="ECO:0000256" key="1">
    <source>
        <dbReference type="ARBA" id="ARBA00004141"/>
    </source>
</evidence>
<dbReference type="EMBL" id="JAPDFW010000011">
    <property type="protein sequence ID" value="KAJ5080298.1"/>
    <property type="molecule type" value="Genomic_DNA"/>
</dbReference>
<dbReference type="InterPro" id="IPR022340">
    <property type="entry name" value="GPCR_GCR1_put"/>
</dbReference>
<dbReference type="Proteomes" id="UP001149090">
    <property type="component" value="Unassembled WGS sequence"/>
</dbReference>
<name>A0A9Q0LWD2_ANAIG</name>
<dbReference type="GO" id="GO:0007189">
    <property type="term" value="P:adenylate cyclase-activating G protein-coupled receptor signaling pathway"/>
    <property type="evidence" value="ECO:0007669"/>
    <property type="project" value="TreeGrafter"/>
</dbReference>
<dbReference type="InterPro" id="IPR017981">
    <property type="entry name" value="GPCR_2-like_7TM"/>
</dbReference>
<keyword evidence="5 8" id="KW-0472">Membrane</keyword>
<evidence type="ECO:0000313" key="11">
    <source>
        <dbReference type="Proteomes" id="UP001149090"/>
    </source>
</evidence>
<comment type="caution">
    <text evidence="10">The sequence shown here is derived from an EMBL/GenBank/DDBJ whole genome shotgun (WGS) entry which is preliminary data.</text>
</comment>
<feature type="transmembrane region" description="Helical" evidence="8">
    <location>
        <begin position="199"/>
        <end position="219"/>
    </location>
</feature>
<keyword evidence="2 8" id="KW-0812">Transmembrane</keyword>
<evidence type="ECO:0000256" key="7">
    <source>
        <dbReference type="ARBA" id="ARBA00023224"/>
    </source>
</evidence>
<evidence type="ECO:0000256" key="5">
    <source>
        <dbReference type="ARBA" id="ARBA00023136"/>
    </source>
</evidence>
<reference evidence="10" key="1">
    <citation type="submission" date="2022-10" db="EMBL/GenBank/DDBJ databases">
        <title>Novel sulphate-reducing endosymbionts in the free-living metamonad Anaeramoeba.</title>
        <authorList>
            <person name="Jerlstrom-Hultqvist J."/>
            <person name="Cepicka I."/>
            <person name="Gallot-Lavallee L."/>
            <person name="Salas-Leiva D."/>
            <person name="Curtis B.A."/>
            <person name="Zahonova K."/>
            <person name="Pipaliya S."/>
            <person name="Dacks J."/>
            <person name="Roger A.J."/>
        </authorList>
    </citation>
    <scope>NUCLEOTIDE SEQUENCE</scope>
    <source>
        <strain evidence="10">BMAN</strain>
    </source>
</reference>
<keyword evidence="6 10" id="KW-0675">Receptor</keyword>
<sequence>MAHGREVLPAIIGGTLGLFGSLVIMIVHIAYPSIRNFFRKLIFILSIYDLLLSIGFLINGPSNHILCRIQTVWGSVLMTATPSWTATISFITYLKIVKSVSDSKVDYIQRWLHFFTIFISLVICIIWIIFSRPEVKEAYWCFEKEANLLFGIYCIWWFFLLVILIFYILCLIKIRQAYKAIMKIASQMEKLRKKEKLKIQLRMTLIPIVYILTSIPSSIKRARDYFQPNASDLKILDVLQALFLPSQGIFDCFIFVFFVRIVRKKIIDSLFKCCRKNQDRSLVIPLVRESYFSDEFDTEND</sequence>
<evidence type="ECO:0000313" key="10">
    <source>
        <dbReference type="EMBL" id="KAJ5080298.1"/>
    </source>
</evidence>
<dbReference type="GO" id="GO:0004930">
    <property type="term" value="F:G protein-coupled receptor activity"/>
    <property type="evidence" value="ECO:0007669"/>
    <property type="project" value="UniProtKB-KW"/>
</dbReference>
<keyword evidence="7" id="KW-0807">Transducer</keyword>
<feature type="transmembrane region" description="Helical" evidence="8">
    <location>
        <begin position="111"/>
        <end position="130"/>
    </location>
</feature>
<evidence type="ECO:0000256" key="3">
    <source>
        <dbReference type="ARBA" id="ARBA00022989"/>
    </source>
</evidence>
<evidence type="ECO:0000256" key="2">
    <source>
        <dbReference type="ARBA" id="ARBA00022692"/>
    </source>
</evidence>
<evidence type="ECO:0000259" key="9">
    <source>
        <dbReference type="PROSITE" id="PS50261"/>
    </source>
</evidence>
<accession>A0A9Q0LWD2</accession>
<feature type="transmembrane region" description="Helical" evidence="8">
    <location>
        <begin position="41"/>
        <end position="60"/>
    </location>
</feature>
<comment type="subcellular location">
    <subcellularLocation>
        <location evidence="1">Membrane</location>
        <topology evidence="1">Multi-pass membrane protein</topology>
    </subcellularLocation>
</comment>
<keyword evidence="4" id="KW-0297">G-protein coupled receptor</keyword>
<dbReference type="PRINTS" id="PR02001">
    <property type="entry name" value="GCR1CAMPR"/>
</dbReference>
<proteinExistence type="predicted"/>
<dbReference type="PROSITE" id="PS50261">
    <property type="entry name" value="G_PROTEIN_RECEP_F2_4"/>
    <property type="match status" value="1"/>
</dbReference>
<feature type="domain" description="G-protein coupled receptors family 2 profile 2" evidence="9">
    <location>
        <begin position="6"/>
        <end position="259"/>
    </location>
</feature>
<organism evidence="10 11">
    <name type="scientific">Anaeramoeba ignava</name>
    <name type="common">Anaerobic marine amoeba</name>
    <dbReference type="NCBI Taxonomy" id="1746090"/>
    <lineage>
        <taxon>Eukaryota</taxon>
        <taxon>Metamonada</taxon>
        <taxon>Anaeramoebidae</taxon>
        <taxon>Anaeramoeba</taxon>
    </lineage>
</organism>
<feature type="transmembrane region" description="Helical" evidence="8">
    <location>
        <begin position="239"/>
        <end position="262"/>
    </location>
</feature>
<evidence type="ECO:0000256" key="8">
    <source>
        <dbReference type="SAM" id="Phobius"/>
    </source>
</evidence>
<feature type="transmembrane region" description="Helical" evidence="8">
    <location>
        <begin position="150"/>
        <end position="172"/>
    </location>
</feature>
<keyword evidence="11" id="KW-1185">Reference proteome</keyword>
<feature type="transmembrane region" description="Helical" evidence="8">
    <location>
        <begin position="6"/>
        <end position="29"/>
    </location>
</feature>
<evidence type="ECO:0000256" key="4">
    <source>
        <dbReference type="ARBA" id="ARBA00023040"/>
    </source>
</evidence>
<dbReference type="Gene3D" id="1.20.1070.10">
    <property type="entry name" value="Rhodopsin 7-helix transmembrane proteins"/>
    <property type="match status" value="1"/>
</dbReference>
<protein>
    <submittedName>
        <fullName evidence="10">G protein-coupled receptor</fullName>
    </submittedName>
</protein>
<gene>
    <name evidence="10" type="ORF">M0811_03783</name>
</gene>
<dbReference type="AlphaFoldDB" id="A0A9Q0LWD2"/>
<dbReference type="GO" id="GO:0005886">
    <property type="term" value="C:plasma membrane"/>
    <property type="evidence" value="ECO:0007669"/>
    <property type="project" value="TreeGrafter"/>
</dbReference>
<dbReference type="InterPro" id="IPR022343">
    <property type="entry name" value="GCR1-cAMP_receptor"/>
</dbReference>
<dbReference type="PRINTS" id="PR02000">
    <property type="entry name" value="GCR1PLANT"/>
</dbReference>
<keyword evidence="3 8" id="KW-1133">Transmembrane helix</keyword>
<dbReference type="GO" id="GO:0007166">
    <property type="term" value="P:cell surface receptor signaling pathway"/>
    <property type="evidence" value="ECO:0007669"/>
    <property type="project" value="InterPro"/>
</dbReference>
<dbReference type="PANTHER" id="PTHR23112:SF0">
    <property type="entry name" value="TRANSMEMBRANE PROTEIN 116"/>
    <property type="match status" value="1"/>
</dbReference>
<evidence type="ECO:0000256" key="6">
    <source>
        <dbReference type="ARBA" id="ARBA00023170"/>
    </source>
</evidence>
<dbReference type="OrthoDB" id="100006at2759"/>